<proteinExistence type="predicted"/>
<dbReference type="Proteomes" id="UP000659172">
    <property type="component" value="Unassembled WGS sequence"/>
</dbReference>
<organism evidence="1 2">
    <name type="scientific">Mycoplana rhizolycopersici</name>
    <dbReference type="NCBI Taxonomy" id="2746702"/>
    <lineage>
        <taxon>Bacteria</taxon>
        <taxon>Pseudomonadati</taxon>
        <taxon>Pseudomonadota</taxon>
        <taxon>Alphaproteobacteria</taxon>
        <taxon>Hyphomicrobiales</taxon>
        <taxon>Rhizobiaceae</taxon>
        <taxon>Mycoplana</taxon>
    </lineage>
</organism>
<dbReference type="RefSeq" id="WP_176948399.1">
    <property type="nucleotide sequence ID" value="NZ_JABXYK010000002.1"/>
</dbReference>
<comment type="caution">
    <text evidence="1">The sequence shown here is derived from an EMBL/GenBank/DDBJ whole genome shotgun (WGS) entry which is preliminary data.</text>
</comment>
<evidence type="ECO:0000313" key="2">
    <source>
        <dbReference type="Proteomes" id="UP000659172"/>
    </source>
</evidence>
<dbReference type="EMBL" id="JABXYK010000002">
    <property type="protein sequence ID" value="NVP54371.1"/>
    <property type="molecule type" value="Genomic_DNA"/>
</dbReference>
<accession>A0ABX2QAM3</accession>
<gene>
    <name evidence="1" type="ORF">HV823_03770</name>
</gene>
<evidence type="ECO:0000313" key="1">
    <source>
        <dbReference type="EMBL" id="NVP54371.1"/>
    </source>
</evidence>
<keyword evidence="2" id="KW-1185">Reference proteome</keyword>
<sequence length="93" mass="10164">MARTSEEWSALLGSALSKMALVRGTDSPDAYLPDDCYPVIEKVFEVAMQEARAEGYAAATRDMQKAAAQRSNPSEGGIIRQLIRSVPMVRLFA</sequence>
<reference evidence="1 2" key="1">
    <citation type="submission" date="2020-06" db="EMBL/GenBank/DDBJ databases">
        <title>Rhizobium sp.nov. isolated from the tomato plant.</title>
        <authorList>
            <person name="Thin K.K."/>
            <person name="Zhang X."/>
            <person name="He S."/>
        </authorList>
    </citation>
    <scope>NUCLEOTIDE SEQUENCE [LARGE SCALE GENOMIC DNA]</scope>
    <source>
        <strain evidence="1 2">DBTS2</strain>
    </source>
</reference>
<name>A0ABX2QAM3_9HYPH</name>
<protein>
    <submittedName>
        <fullName evidence="1">Uncharacterized protein</fullName>
    </submittedName>
</protein>